<dbReference type="EMBL" id="BMLS01000001">
    <property type="protein sequence ID" value="GGO64338.1"/>
    <property type="molecule type" value="Genomic_DNA"/>
</dbReference>
<dbReference type="PIRSF" id="PIRSF010372">
    <property type="entry name" value="PaiB"/>
    <property type="match status" value="1"/>
</dbReference>
<name>A0A917YQR8_9ALTE</name>
<proteinExistence type="predicted"/>
<dbReference type="Gene3D" id="2.30.110.10">
    <property type="entry name" value="Electron Transport, Fmn-binding Protein, Chain A"/>
    <property type="match status" value="1"/>
</dbReference>
<dbReference type="InterPro" id="IPR012349">
    <property type="entry name" value="Split_barrel_FMN-bd"/>
</dbReference>
<protein>
    <submittedName>
        <fullName evidence="1">Transcriptional regulator</fullName>
    </submittedName>
</protein>
<dbReference type="Proteomes" id="UP000606935">
    <property type="component" value="Unassembled WGS sequence"/>
</dbReference>
<gene>
    <name evidence="1" type="ORF">GCM10010982_03500</name>
</gene>
<accession>A0A917YQR8</accession>
<evidence type="ECO:0000313" key="2">
    <source>
        <dbReference type="Proteomes" id="UP000606935"/>
    </source>
</evidence>
<dbReference type="Pfam" id="PF04299">
    <property type="entry name" value="FMN_bind_2"/>
    <property type="match status" value="1"/>
</dbReference>
<dbReference type="InterPro" id="IPR007396">
    <property type="entry name" value="TR_PAI2-type"/>
</dbReference>
<dbReference type="SUPFAM" id="SSF50475">
    <property type="entry name" value="FMN-binding split barrel"/>
    <property type="match status" value="1"/>
</dbReference>
<keyword evidence="2" id="KW-1185">Reference proteome</keyword>
<reference evidence="1" key="1">
    <citation type="journal article" date="2014" name="Int. J. Syst. Evol. Microbiol.">
        <title>Complete genome sequence of Corynebacterium casei LMG S-19264T (=DSM 44701T), isolated from a smear-ripened cheese.</title>
        <authorList>
            <consortium name="US DOE Joint Genome Institute (JGI-PGF)"/>
            <person name="Walter F."/>
            <person name="Albersmeier A."/>
            <person name="Kalinowski J."/>
            <person name="Ruckert C."/>
        </authorList>
    </citation>
    <scope>NUCLEOTIDE SEQUENCE</scope>
    <source>
        <strain evidence="1">CGMCC 1.7086</strain>
    </source>
</reference>
<comment type="caution">
    <text evidence="1">The sequence shown here is derived from an EMBL/GenBank/DDBJ whole genome shotgun (WGS) entry which is preliminary data.</text>
</comment>
<sequence length="195" mass="22265">MQAKQTMTMAQARHVMTHFPFASMISESWQVSQLPFLLDEKEMVIYGHLARNNPHCEALAGQKQRVLFRGPHAYISPTWYQRKPAVPTWNYVSLQVSGRTTELSESAAQTCMDKLLDKFEPGLRQDPEQLPSSFRQKLNQAIVHFRLDIESFHGQIKLGLHRHELDQQGVDLGLACSSQPLAQALRTFTQFMTNA</sequence>
<reference evidence="1" key="2">
    <citation type="submission" date="2020-09" db="EMBL/GenBank/DDBJ databases">
        <authorList>
            <person name="Sun Q."/>
            <person name="Zhou Y."/>
        </authorList>
    </citation>
    <scope>NUCLEOTIDE SEQUENCE</scope>
    <source>
        <strain evidence="1">CGMCC 1.7086</strain>
    </source>
</reference>
<organism evidence="1 2">
    <name type="scientific">Bowmanella pacifica</name>
    <dbReference type="NCBI Taxonomy" id="502051"/>
    <lineage>
        <taxon>Bacteria</taxon>
        <taxon>Pseudomonadati</taxon>
        <taxon>Pseudomonadota</taxon>
        <taxon>Gammaproteobacteria</taxon>
        <taxon>Alteromonadales</taxon>
        <taxon>Alteromonadaceae</taxon>
        <taxon>Bowmanella</taxon>
    </lineage>
</organism>
<evidence type="ECO:0000313" key="1">
    <source>
        <dbReference type="EMBL" id="GGO64338.1"/>
    </source>
</evidence>
<dbReference type="AlphaFoldDB" id="A0A917YQR8"/>
<dbReference type="PANTHER" id="PTHR35802:SF1">
    <property type="entry name" value="PROTEASE SYNTHASE AND SPORULATION PROTEIN PAI 2"/>
    <property type="match status" value="1"/>
</dbReference>
<dbReference type="PANTHER" id="PTHR35802">
    <property type="entry name" value="PROTEASE SYNTHASE AND SPORULATION PROTEIN PAI 2"/>
    <property type="match status" value="1"/>
</dbReference>